<comment type="subcellular location">
    <subcellularLocation>
        <location evidence="1 10">Cell outer membrane</location>
        <topology evidence="1 10">Multi-pass membrane protein</topology>
    </subcellularLocation>
</comment>
<evidence type="ECO:0000259" key="13">
    <source>
        <dbReference type="Pfam" id="PF00593"/>
    </source>
</evidence>
<organism evidence="15 16">
    <name type="scientific">Bacteroides caccae</name>
    <dbReference type="NCBI Taxonomy" id="47678"/>
    <lineage>
        <taxon>Bacteria</taxon>
        <taxon>Pseudomonadati</taxon>
        <taxon>Bacteroidota</taxon>
        <taxon>Bacteroidia</taxon>
        <taxon>Bacteroidales</taxon>
        <taxon>Bacteroidaceae</taxon>
        <taxon>Bacteroides</taxon>
    </lineage>
</organism>
<dbReference type="PROSITE" id="PS52016">
    <property type="entry name" value="TONB_DEPENDENT_REC_3"/>
    <property type="match status" value="1"/>
</dbReference>
<evidence type="ECO:0000256" key="3">
    <source>
        <dbReference type="ARBA" id="ARBA00022452"/>
    </source>
</evidence>
<reference evidence="15 16" key="1">
    <citation type="submission" date="2018-08" db="EMBL/GenBank/DDBJ databases">
        <title>A genome reference for cultivated species of the human gut microbiota.</title>
        <authorList>
            <person name="Zou Y."/>
            <person name="Xue W."/>
            <person name="Luo G."/>
        </authorList>
    </citation>
    <scope>NUCLEOTIDE SEQUENCE [LARGE SCALE GENOMIC DNA]</scope>
    <source>
        <strain evidence="15 16">AF24-29LB</strain>
    </source>
</reference>
<dbReference type="InterPro" id="IPR000531">
    <property type="entry name" value="Beta-barrel_TonB"/>
</dbReference>
<dbReference type="Pfam" id="PF07715">
    <property type="entry name" value="Plug"/>
    <property type="match status" value="1"/>
</dbReference>
<dbReference type="RefSeq" id="WP_122139638.1">
    <property type="nucleotide sequence ID" value="NZ_JAQCWB010000030.1"/>
</dbReference>
<evidence type="ECO:0000256" key="7">
    <source>
        <dbReference type="ARBA" id="ARBA00023136"/>
    </source>
</evidence>
<keyword evidence="4 10" id="KW-0812">Transmembrane</keyword>
<feature type="chain" id="PRO_5019426087" evidence="12">
    <location>
        <begin position="20"/>
        <end position="692"/>
    </location>
</feature>
<evidence type="ECO:0000259" key="14">
    <source>
        <dbReference type="Pfam" id="PF07715"/>
    </source>
</evidence>
<sequence length="692" mass="78387">MKRHLILLFVGVSLPFLLAAQQKNSVSITKRVLRIPEVTVVGKRPMKDIGVQRTRFDSIAMKENIALSMADVLTFNSSVFVKNYGRATLSTVAFRGTSPSHTQVTWNGMRINNPMLGMTDFSTIPSYFIDDASLLHGTSSVNETGGGLGGLVRLSTSPANHEGFGLQYVQGVGSFSTFDEFLRLTYGDKHWQSSTRVVYSSSPNDYKYRNRDKKENIYDEDKNIIGSYYPTERNRSGAYKDLHVLQEIYYNTGEGDKFGLNAWYINSNRELAMLSTDYGNDMDFENRQREQTFRGVLSWDRVREKWKVGVKGGYIHTWMAYDYKRDKGNGEMASMTRSRSKINTFYGSADGDYAPSEKWLFTAGVSVHQHLVESADKNIISQEGNKAVVGYDKGRVEFSGSVSAKWRPVDRFAASLVLREDMFGTEWAPVIPAFFIDGVLSKKGNIVAKASISRNYRFPTLNDLYFLPGGNPDLKSEHGFTYDVGLSFSVGKENVYALSGGINWFDSHIDDWIIWLPTTKGFFSPRNLKKVHAYGAETNAHLDIMLGKDWKLDMNGTFSWTPSINESEPMSPADQSVGKQLPYVPEFSATVTGRLSWRTWSLLYKLCYYSQRYTMSSNDYTLTGYLPPYFMNNVTLEKQLSFRWADLSLKGSINNLFDEEYLSVLSRPMPGINFEIFIGITPKFGKNKNSKR</sequence>
<evidence type="ECO:0000256" key="6">
    <source>
        <dbReference type="ARBA" id="ARBA00023077"/>
    </source>
</evidence>
<evidence type="ECO:0000313" key="16">
    <source>
        <dbReference type="Proteomes" id="UP000284205"/>
    </source>
</evidence>
<gene>
    <name evidence="15" type="ORF">DWY26_20795</name>
</gene>
<dbReference type="AlphaFoldDB" id="A0A412FE32"/>
<dbReference type="InterPro" id="IPR036942">
    <property type="entry name" value="Beta-barrel_TonB_sf"/>
</dbReference>
<dbReference type="Gene3D" id="2.170.130.10">
    <property type="entry name" value="TonB-dependent receptor, plug domain"/>
    <property type="match status" value="1"/>
</dbReference>
<evidence type="ECO:0000256" key="8">
    <source>
        <dbReference type="ARBA" id="ARBA00023170"/>
    </source>
</evidence>
<keyword evidence="7 10" id="KW-0472">Membrane</keyword>
<feature type="domain" description="TonB-dependent receptor plug" evidence="14">
    <location>
        <begin position="51"/>
        <end position="150"/>
    </location>
</feature>
<keyword evidence="8 15" id="KW-0675">Receptor</keyword>
<name>A0A412FE32_9BACE</name>
<keyword evidence="3 10" id="KW-1134">Transmembrane beta strand</keyword>
<dbReference type="GO" id="GO:0015344">
    <property type="term" value="F:siderophore uptake transmembrane transporter activity"/>
    <property type="evidence" value="ECO:0007669"/>
    <property type="project" value="TreeGrafter"/>
</dbReference>
<dbReference type="InterPro" id="IPR037066">
    <property type="entry name" value="Plug_dom_sf"/>
</dbReference>
<dbReference type="SUPFAM" id="SSF56935">
    <property type="entry name" value="Porins"/>
    <property type="match status" value="1"/>
</dbReference>
<dbReference type="EMBL" id="QRUO01000030">
    <property type="protein sequence ID" value="RGR66412.1"/>
    <property type="molecule type" value="Genomic_DNA"/>
</dbReference>
<dbReference type="Pfam" id="PF00593">
    <property type="entry name" value="TonB_dep_Rec_b-barrel"/>
    <property type="match status" value="1"/>
</dbReference>
<evidence type="ECO:0000313" key="15">
    <source>
        <dbReference type="EMBL" id="RGR66412.1"/>
    </source>
</evidence>
<evidence type="ECO:0000256" key="11">
    <source>
        <dbReference type="RuleBase" id="RU003357"/>
    </source>
</evidence>
<dbReference type="PANTHER" id="PTHR30069:SF29">
    <property type="entry name" value="HEMOGLOBIN AND HEMOGLOBIN-HAPTOGLOBIN-BINDING PROTEIN 1-RELATED"/>
    <property type="match status" value="1"/>
</dbReference>
<keyword evidence="9 10" id="KW-0998">Cell outer membrane</keyword>
<protein>
    <submittedName>
        <fullName evidence="15">TonB-dependent receptor</fullName>
    </submittedName>
</protein>
<keyword evidence="5 12" id="KW-0732">Signal</keyword>
<evidence type="ECO:0000256" key="2">
    <source>
        <dbReference type="ARBA" id="ARBA00022448"/>
    </source>
</evidence>
<evidence type="ECO:0000256" key="4">
    <source>
        <dbReference type="ARBA" id="ARBA00022692"/>
    </source>
</evidence>
<dbReference type="Gene3D" id="2.40.170.20">
    <property type="entry name" value="TonB-dependent receptor, beta-barrel domain"/>
    <property type="match status" value="1"/>
</dbReference>
<accession>A0A412FE32</accession>
<evidence type="ECO:0000256" key="1">
    <source>
        <dbReference type="ARBA" id="ARBA00004571"/>
    </source>
</evidence>
<evidence type="ECO:0000256" key="5">
    <source>
        <dbReference type="ARBA" id="ARBA00022729"/>
    </source>
</evidence>
<dbReference type="InterPro" id="IPR012910">
    <property type="entry name" value="Plug_dom"/>
</dbReference>
<feature type="signal peptide" evidence="12">
    <location>
        <begin position="1"/>
        <end position="19"/>
    </location>
</feature>
<keyword evidence="6 11" id="KW-0798">TonB box</keyword>
<evidence type="ECO:0000256" key="12">
    <source>
        <dbReference type="SAM" id="SignalP"/>
    </source>
</evidence>
<evidence type="ECO:0000256" key="9">
    <source>
        <dbReference type="ARBA" id="ARBA00023237"/>
    </source>
</evidence>
<comment type="caution">
    <text evidence="15">The sequence shown here is derived from an EMBL/GenBank/DDBJ whole genome shotgun (WGS) entry which is preliminary data.</text>
</comment>
<comment type="similarity">
    <text evidence="10 11">Belongs to the TonB-dependent receptor family.</text>
</comment>
<dbReference type="GO" id="GO:0044718">
    <property type="term" value="P:siderophore transmembrane transport"/>
    <property type="evidence" value="ECO:0007669"/>
    <property type="project" value="TreeGrafter"/>
</dbReference>
<feature type="domain" description="TonB-dependent receptor-like beta-barrel" evidence="13">
    <location>
        <begin position="176"/>
        <end position="656"/>
    </location>
</feature>
<dbReference type="GO" id="GO:0009279">
    <property type="term" value="C:cell outer membrane"/>
    <property type="evidence" value="ECO:0007669"/>
    <property type="project" value="UniProtKB-SubCell"/>
</dbReference>
<dbReference type="Proteomes" id="UP000284205">
    <property type="component" value="Unassembled WGS sequence"/>
</dbReference>
<keyword evidence="2 10" id="KW-0813">Transport</keyword>
<dbReference type="PANTHER" id="PTHR30069">
    <property type="entry name" value="TONB-DEPENDENT OUTER MEMBRANE RECEPTOR"/>
    <property type="match status" value="1"/>
</dbReference>
<dbReference type="InterPro" id="IPR039426">
    <property type="entry name" value="TonB-dep_rcpt-like"/>
</dbReference>
<evidence type="ECO:0000256" key="10">
    <source>
        <dbReference type="PROSITE-ProRule" id="PRU01360"/>
    </source>
</evidence>
<proteinExistence type="inferred from homology"/>